<dbReference type="SUPFAM" id="SSF54637">
    <property type="entry name" value="Thioesterase/thiol ester dehydrase-isomerase"/>
    <property type="match status" value="1"/>
</dbReference>
<gene>
    <name evidence="4" type="ORF">EUX98_g4032</name>
</gene>
<evidence type="ECO:0008006" key="6">
    <source>
        <dbReference type="Google" id="ProtNLM"/>
    </source>
</evidence>
<dbReference type="OrthoDB" id="265761at2759"/>
<keyword evidence="3" id="KW-0472">Membrane</keyword>
<evidence type="ECO:0000313" key="5">
    <source>
        <dbReference type="Proteomes" id="UP000308730"/>
    </source>
</evidence>
<evidence type="ECO:0000256" key="1">
    <source>
        <dbReference type="ARBA" id="ARBA00038476"/>
    </source>
</evidence>
<dbReference type="PANTHER" id="PTHR12475:SF4">
    <property type="entry name" value="PROTEIN THEM6"/>
    <property type="match status" value="1"/>
</dbReference>
<reference evidence="4 5" key="1">
    <citation type="submission" date="2019-02" db="EMBL/GenBank/DDBJ databases">
        <title>Genome sequencing of the rare red list fungi Antrodiella citrinella (Flaviporus citrinellus).</title>
        <authorList>
            <person name="Buettner E."/>
            <person name="Kellner H."/>
        </authorList>
    </citation>
    <scope>NUCLEOTIDE SEQUENCE [LARGE SCALE GENOMIC DNA]</scope>
    <source>
        <strain evidence="4 5">DSM 108506</strain>
    </source>
</reference>
<name>A0A4S4MXG8_9APHY</name>
<dbReference type="AlphaFoldDB" id="A0A4S4MXG8"/>
<sequence>MLKSKKQKQLAVEQFHESLAQVGKNPFDLVSTYRTWAGPDDCDFNMHLSNSCYSKVLDMARFNAALSFMPSGFIAGVWMALGATHFKFLKEIPIFATYEIRTSIASWDNKWLYVLTRYVTHSNKKKGTRSPAPTPGQNTPPVGLPFVPHTHTPATTHDTPSCLAPYDSALSSLIASLSEREEPDGATLHCVVISEVCFKIGRITVPPAVAIASDGFHARPAASEADLTKVPEPYSLSNPPPHMEKIRAMKAKGNFRPLQNFYKGGWRDVPEDERWWMTALGGEIEEKRRLNLDLVSGVQRGLEGARYV</sequence>
<protein>
    <recommendedName>
        <fullName evidence="6">Thioesterase domain-containing protein</fullName>
    </recommendedName>
</protein>
<evidence type="ECO:0000256" key="3">
    <source>
        <dbReference type="SAM" id="Phobius"/>
    </source>
</evidence>
<dbReference type="Proteomes" id="UP000308730">
    <property type="component" value="Unassembled WGS sequence"/>
</dbReference>
<accession>A0A4S4MXG8</accession>
<dbReference type="Pfam" id="PF13279">
    <property type="entry name" value="4HBT_2"/>
    <property type="match status" value="1"/>
</dbReference>
<keyword evidence="3" id="KW-1133">Transmembrane helix</keyword>
<dbReference type="InterPro" id="IPR029069">
    <property type="entry name" value="HotDog_dom_sf"/>
</dbReference>
<proteinExistence type="inferred from homology"/>
<feature type="region of interest" description="Disordered" evidence="2">
    <location>
        <begin position="124"/>
        <end position="144"/>
    </location>
</feature>
<organism evidence="4 5">
    <name type="scientific">Antrodiella citrinella</name>
    <dbReference type="NCBI Taxonomy" id="2447956"/>
    <lineage>
        <taxon>Eukaryota</taxon>
        <taxon>Fungi</taxon>
        <taxon>Dikarya</taxon>
        <taxon>Basidiomycota</taxon>
        <taxon>Agaricomycotina</taxon>
        <taxon>Agaricomycetes</taxon>
        <taxon>Polyporales</taxon>
        <taxon>Steccherinaceae</taxon>
        <taxon>Antrodiella</taxon>
    </lineage>
</organism>
<dbReference type="EMBL" id="SGPM01000092">
    <property type="protein sequence ID" value="THH30138.1"/>
    <property type="molecule type" value="Genomic_DNA"/>
</dbReference>
<comment type="similarity">
    <text evidence="1">Belongs to the lcsJ thioesterase family.</text>
</comment>
<dbReference type="PANTHER" id="PTHR12475">
    <property type="match status" value="1"/>
</dbReference>
<evidence type="ECO:0000256" key="2">
    <source>
        <dbReference type="SAM" id="MobiDB-lite"/>
    </source>
</evidence>
<keyword evidence="5" id="KW-1185">Reference proteome</keyword>
<dbReference type="InterPro" id="IPR051490">
    <property type="entry name" value="THEM6_lcsJ_thioesterase"/>
</dbReference>
<evidence type="ECO:0000313" key="4">
    <source>
        <dbReference type="EMBL" id="THH30138.1"/>
    </source>
</evidence>
<comment type="caution">
    <text evidence="4">The sequence shown here is derived from an EMBL/GenBank/DDBJ whole genome shotgun (WGS) entry which is preliminary data.</text>
</comment>
<dbReference type="Gene3D" id="3.10.129.10">
    <property type="entry name" value="Hotdog Thioesterase"/>
    <property type="match status" value="1"/>
</dbReference>
<feature type="transmembrane region" description="Helical" evidence="3">
    <location>
        <begin position="62"/>
        <end position="81"/>
    </location>
</feature>
<dbReference type="CDD" id="cd00586">
    <property type="entry name" value="4HBT"/>
    <property type="match status" value="1"/>
</dbReference>
<keyword evidence="3" id="KW-0812">Transmembrane</keyword>